<protein>
    <submittedName>
        <fullName evidence="1">Uncharacterized protein</fullName>
    </submittedName>
</protein>
<name>A0A7J8WTH3_GOSAI</name>
<gene>
    <name evidence="1" type="ORF">Goari_019720</name>
</gene>
<sequence length="91" mass="10536">MSVLALAPSMKFLRHRMRLSRKPHHQLLSLRIFLQAFLGTMQTIISVLMARTVATFLRIGLQQRFMQHLAEDLPWITCLAGTLSPFWNSKD</sequence>
<organism evidence="1 2">
    <name type="scientific">Gossypium aridum</name>
    <name type="common">American cotton</name>
    <name type="synonym">Erioxylum aridum</name>
    <dbReference type="NCBI Taxonomy" id="34290"/>
    <lineage>
        <taxon>Eukaryota</taxon>
        <taxon>Viridiplantae</taxon>
        <taxon>Streptophyta</taxon>
        <taxon>Embryophyta</taxon>
        <taxon>Tracheophyta</taxon>
        <taxon>Spermatophyta</taxon>
        <taxon>Magnoliopsida</taxon>
        <taxon>eudicotyledons</taxon>
        <taxon>Gunneridae</taxon>
        <taxon>Pentapetalae</taxon>
        <taxon>rosids</taxon>
        <taxon>malvids</taxon>
        <taxon>Malvales</taxon>
        <taxon>Malvaceae</taxon>
        <taxon>Malvoideae</taxon>
        <taxon>Gossypium</taxon>
    </lineage>
</organism>
<reference evidence="1 2" key="1">
    <citation type="journal article" date="2019" name="Genome Biol. Evol.">
        <title>Insights into the evolution of the New World diploid cottons (Gossypium, subgenus Houzingenia) based on genome sequencing.</title>
        <authorList>
            <person name="Grover C.E."/>
            <person name="Arick M.A. 2nd"/>
            <person name="Thrash A."/>
            <person name="Conover J.L."/>
            <person name="Sanders W.S."/>
            <person name="Peterson D.G."/>
            <person name="Frelichowski J.E."/>
            <person name="Scheffler J.A."/>
            <person name="Scheffler B.E."/>
            <person name="Wendel J.F."/>
        </authorList>
    </citation>
    <scope>NUCLEOTIDE SEQUENCE [LARGE SCALE GENOMIC DNA]</scope>
    <source>
        <strain evidence="1">185</strain>
        <tissue evidence="1">Leaf</tissue>
    </source>
</reference>
<keyword evidence="2" id="KW-1185">Reference proteome</keyword>
<evidence type="ECO:0000313" key="1">
    <source>
        <dbReference type="EMBL" id="MBA0678367.1"/>
    </source>
</evidence>
<proteinExistence type="predicted"/>
<accession>A0A7J8WTH3</accession>
<dbReference type="EMBL" id="JABFAA010000003">
    <property type="protein sequence ID" value="MBA0678367.1"/>
    <property type="molecule type" value="Genomic_DNA"/>
</dbReference>
<comment type="caution">
    <text evidence="1">The sequence shown here is derived from an EMBL/GenBank/DDBJ whole genome shotgun (WGS) entry which is preliminary data.</text>
</comment>
<dbReference type="AlphaFoldDB" id="A0A7J8WTH3"/>
<evidence type="ECO:0000313" key="2">
    <source>
        <dbReference type="Proteomes" id="UP000593577"/>
    </source>
</evidence>
<dbReference type="Proteomes" id="UP000593577">
    <property type="component" value="Unassembled WGS sequence"/>
</dbReference>